<protein>
    <recommendedName>
        <fullName evidence="2">RNA-binding protein 48</fullName>
    </recommendedName>
</protein>
<comment type="caution">
    <text evidence="11">The sequence shown here is derived from an EMBL/GenBank/DDBJ whole genome shotgun (WGS) entry which is preliminary data.</text>
</comment>
<feature type="compositionally biased region" description="Pro residues" evidence="9">
    <location>
        <begin position="264"/>
        <end position="283"/>
    </location>
</feature>
<comment type="similarity">
    <text evidence="1">Belongs to the RBM48 family.</text>
</comment>
<dbReference type="InterPro" id="IPR000504">
    <property type="entry name" value="RRM_dom"/>
</dbReference>
<dbReference type="InterPro" id="IPR035979">
    <property type="entry name" value="RBD_domain_sf"/>
</dbReference>
<evidence type="ECO:0000313" key="12">
    <source>
        <dbReference type="Proteomes" id="UP001159428"/>
    </source>
</evidence>
<dbReference type="EMBL" id="CALNXJ010000056">
    <property type="protein sequence ID" value="CAH3154543.1"/>
    <property type="molecule type" value="Genomic_DNA"/>
</dbReference>
<proteinExistence type="inferred from homology"/>
<keyword evidence="5 8" id="KW-0694">RNA-binding</keyword>
<dbReference type="CDD" id="cd12442">
    <property type="entry name" value="RRM_RBM48"/>
    <property type="match status" value="1"/>
</dbReference>
<keyword evidence="3" id="KW-0507">mRNA processing</keyword>
<dbReference type="AlphaFoldDB" id="A0AAU9XQ83"/>
<dbReference type="InterPro" id="IPR012677">
    <property type="entry name" value="Nucleotide-bd_a/b_plait_sf"/>
</dbReference>
<dbReference type="Proteomes" id="UP001159428">
    <property type="component" value="Unassembled WGS sequence"/>
</dbReference>
<dbReference type="PANTHER" id="PTHR20957">
    <property type="entry name" value="RNA-BINDING PROTEIN 48"/>
    <property type="match status" value="1"/>
</dbReference>
<gene>
    <name evidence="11" type="ORF">PMEA_00027702</name>
</gene>
<dbReference type="PANTHER" id="PTHR20957:SF0">
    <property type="entry name" value="RNA-BINDING PROTEIN 48"/>
    <property type="match status" value="1"/>
</dbReference>
<feature type="compositionally biased region" description="Pro residues" evidence="9">
    <location>
        <begin position="223"/>
        <end position="238"/>
    </location>
</feature>
<dbReference type="SUPFAM" id="SSF54928">
    <property type="entry name" value="RNA-binding domain, RBD"/>
    <property type="match status" value="1"/>
</dbReference>
<evidence type="ECO:0000256" key="2">
    <source>
        <dbReference type="ARBA" id="ARBA00015189"/>
    </source>
</evidence>
<dbReference type="GO" id="GO:0005654">
    <property type="term" value="C:nucleoplasm"/>
    <property type="evidence" value="ECO:0007669"/>
    <property type="project" value="TreeGrafter"/>
</dbReference>
<evidence type="ECO:0000259" key="10">
    <source>
        <dbReference type="PROSITE" id="PS50102"/>
    </source>
</evidence>
<name>A0AAU9XQ83_9CNID</name>
<keyword evidence="4" id="KW-0747">Spliceosome</keyword>
<dbReference type="InterPro" id="IPR039599">
    <property type="entry name" value="RBM48"/>
</dbReference>
<keyword evidence="12" id="KW-1185">Reference proteome</keyword>
<comment type="function">
    <text evidence="7">As a component of the minor spliceosome, involved in the splicing of U12-type introns in pre-mRNAs.</text>
</comment>
<dbReference type="Pfam" id="PF00076">
    <property type="entry name" value="RRM_1"/>
    <property type="match status" value="1"/>
</dbReference>
<dbReference type="GO" id="GO:0006397">
    <property type="term" value="P:mRNA processing"/>
    <property type="evidence" value="ECO:0007669"/>
    <property type="project" value="UniProtKB-KW"/>
</dbReference>
<dbReference type="InterPro" id="IPR034264">
    <property type="entry name" value="RBM48_RRM"/>
</dbReference>
<feature type="domain" description="RRM" evidence="10">
    <location>
        <begin position="46"/>
        <end position="124"/>
    </location>
</feature>
<dbReference type="PROSITE" id="PS50102">
    <property type="entry name" value="RRM"/>
    <property type="match status" value="1"/>
</dbReference>
<dbReference type="GO" id="GO:0008380">
    <property type="term" value="P:RNA splicing"/>
    <property type="evidence" value="ECO:0007669"/>
    <property type="project" value="UniProtKB-KW"/>
</dbReference>
<dbReference type="GO" id="GO:0003723">
    <property type="term" value="F:RNA binding"/>
    <property type="evidence" value="ECO:0007669"/>
    <property type="project" value="UniProtKB-UniRule"/>
</dbReference>
<feature type="region of interest" description="Disordered" evidence="9">
    <location>
        <begin position="258"/>
        <end position="304"/>
    </location>
</feature>
<evidence type="ECO:0000256" key="4">
    <source>
        <dbReference type="ARBA" id="ARBA00022728"/>
    </source>
</evidence>
<reference evidence="11 12" key="1">
    <citation type="submission" date="2022-05" db="EMBL/GenBank/DDBJ databases">
        <authorList>
            <consortium name="Genoscope - CEA"/>
            <person name="William W."/>
        </authorList>
    </citation>
    <scope>NUCLEOTIDE SEQUENCE [LARGE SCALE GENOMIC DNA]</scope>
</reference>
<evidence type="ECO:0000313" key="11">
    <source>
        <dbReference type="EMBL" id="CAH3154543.1"/>
    </source>
</evidence>
<sequence>MADDSNRVSTVKKHHQQANLNYNRPKYREARWERAVKVYTINLESKYVLVQGIPAMGAKKELLELFALYGAIDEYRILDDYPTEPFTEVYWIKFQRINSARTAKKKLDNRSFFGGILHVCYAPEFETVDDTREKLQERRKVIAKKTRELFGAQEKACTTKVAPIAASSTKRSREGFNETISASSSTETTASITDPSGPSRGLSHGINYSMYTMSSSSSFNYPTLPPPPQHVHPYQYPPPPPPWELPRVPSAHATLPAYLQNFPSSPPLPHHPPPPPPPSPPPKFHSVESHTCHDSGANKSEVPRQGKAFTVYMSKVMIGPQLEEG</sequence>
<feature type="compositionally biased region" description="Low complexity" evidence="9">
    <location>
        <begin position="178"/>
        <end position="193"/>
    </location>
</feature>
<evidence type="ECO:0000256" key="1">
    <source>
        <dbReference type="ARBA" id="ARBA00006938"/>
    </source>
</evidence>
<feature type="region of interest" description="Disordered" evidence="9">
    <location>
        <begin position="167"/>
        <end position="203"/>
    </location>
</feature>
<organism evidence="11 12">
    <name type="scientific">Pocillopora meandrina</name>
    <dbReference type="NCBI Taxonomy" id="46732"/>
    <lineage>
        <taxon>Eukaryota</taxon>
        <taxon>Metazoa</taxon>
        <taxon>Cnidaria</taxon>
        <taxon>Anthozoa</taxon>
        <taxon>Hexacorallia</taxon>
        <taxon>Scleractinia</taxon>
        <taxon>Astrocoeniina</taxon>
        <taxon>Pocilloporidae</taxon>
        <taxon>Pocillopora</taxon>
    </lineage>
</organism>
<feature type="region of interest" description="Disordered" evidence="9">
    <location>
        <begin position="217"/>
        <end position="238"/>
    </location>
</feature>
<evidence type="ECO:0000256" key="7">
    <source>
        <dbReference type="ARBA" id="ARBA00035004"/>
    </source>
</evidence>
<keyword evidence="6" id="KW-0508">mRNA splicing</keyword>
<evidence type="ECO:0000256" key="3">
    <source>
        <dbReference type="ARBA" id="ARBA00022664"/>
    </source>
</evidence>
<evidence type="ECO:0000256" key="5">
    <source>
        <dbReference type="ARBA" id="ARBA00022884"/>
    </source>
</evidence>
<evidence type="ECO:0000256" key="8">
    <source>
        <dbReference type="PROSITE-ProRule" id="PRU00176"/>
    </source>
</evidence>
<evidence type="ECO:0000256" key="9">
    <source>
        <dbReference type="SAM" id="MobiDB-lite"/>
    </source>
</evidence>
<dbReference type="FunFam" id="3.30.70.330:FF:000424">
    <property type="entry name" value="RNA-binding protein 48 isoform X4"/>
    <property type="match status" value="1"/>
</dbReference>
<evidence type="ECO:0000256" key="6">
    <source>
        <dbReference type="ARBA" id="ARBA00023187"/>
    </source>
</evidence>
<dbReference type="Gene3D" id="3.30.70.330">
    <property type="match status" value="1"/>
</dbReference>
<accession>A0AAU9XQ83</accession>
<dbReference type="GO" id="GO:0005681">
    <property type="term" value="C:spliceosomal complex"/>
    <property type="evidence" value="ECO:0007669"/>
    <property type="project" value="UniProtKB-KW"/>
</dbReference>